<dbReference type="Pfam" id="PF07885">
    <property type="entry name" value="Ion_trans_2"/>
    <property type="match status" value="1"/>
</dbReference>
<dbReference type="Gene3D" id="1.20.120.350">
    <property type="entry name" value="Voltage-gated potassium channels. Chain C"/>
    <property type="match status" value="1"/>
</dbReference>
<evidence type="ECO:0000256" key="5">
    <source>
        <dbReference type="ARBA" id="ARBA00023065"/>
    </source>
</evidence>
<feature type="transmembrane region" description="Helical" evidence="9">
    <location>
        <begin position="207"/>
        <end position="232"/>
    </location>
</feature>
<dbReference type="Gene3D" id="1.20.5.110">
    <property type="match status" value="1"/>
</dbReference>
<keyword evidence="8" id="KW-0175">Coiled coil</keyword>
<feature type="domain" description="Potassium channel" evidence="10">
    <location>
        <begin position="174"/>
        <end position="232"/>
    </location>
</feature>
<feature type="transmembrane region" description="Helical" evidence="9">
    <location>
        <begin position="145"/>
        <end position="164"/>
    </location>
</feature>
<keyword evidence="3 9" id="KW-0812">Transmembrane</keyword>
<comment type="caution">
    <text evidence="11">The sequence shown here is derived from an EMBL/GenBank/DDBJ whole genome shotgun (WGS) entry which is preliminary data.</text>
</comment>
<keyword evidence="2" id="KW-0813">Transport</keyword>
<protein>
    <submittedName>
        <fullName evidence="11">Potassium channel family protein</fullName>
    </submittedName>
</protein>
<evidence type="ECO:0000256" key="2">
    <source>
        <dbReference type="ARBA" id="ARBA00022448"/>
    </source>
</evidence>
<feature type="coiled-coil region" evidence="8">
    <location>
        <begin position="253"/>
        <end position="280"/>
    </location>
</feature>
<evidence type="ECO:0000313" key="12">
    <source>
        <dbReference type="Proteomes" id="UP001500467"/>
    </source>
</evidence>
<evidence type="ECO:0000259" key="10">
    <source>
        <dbReference type="Pfam" id="PF07885"/>
    </source>
</evidence>
<dbReference type="InterPro" id="IPR027359">
    <property type="entry name" value="Volt_channel_dom_sf"/>
</dbReference>
<dbReference type="GO" id="GO:0034220">
    <property type="term" value="P:monoatomic ion transmembrane transport"/>
    <property type="evidence" value="ECO:0007669"/>
    <property type="project" value="UniProtKB-KW"/>
</dbReference>
<reference evidence="11 12" key="1">
    <citation type="journal article" date="2019" name="Int. J. Syst. Evol. Microbiol.">
        <title>The Global Catalogue of Microorganisms (GCM) 10K type strain sequencing project: providing services to taxonomists for standard genome sequencing and annotation.</title>
        <authorList>
            <consortium name="The Broad Institute Genomics Platform"/>
            <consortium name="The Broad Institute Genome Sequencing Center for Infectious Disease"/>
            <person name="Wu L."/>
            <person name="Ma J."/>
        </authorList>
    </citation>
    <scope>NUCLEOTIDE SEQUENCE [LARGE SCALE GENOMIC DNA]</scope>
    <source>
        <strain evidence="11 12">JCM 13022</strain>
    </source>
</reference>
<dbReference type="InterPro" id="IPR028325">
    <property type="entry name" value="VG_K_chnl"/>
</dbReference>
<dbReference type="PRINTS" id="PR00169">
    <property type="entry name" value="KCHANNEL"/>
</dbReference>
<evidence type="ECO:0000256" key="1">
    <source>
        <dbReference type="ARBA" id="ARBA00004141"/>
    </source>
</evidence>
<dbReference type="EMBL" id="BAAALM010000005">
    <property type="protein sequence ID" value="GAA1200574.1"/>
    <property type="molecule type" value="Genomic_DNA"/>
</dbReference>
<dbReference type="SUPFAM" id="SSF81324">
    <property type="entry name" value="Voltage-gated potassium channels"/>
    <property type="match status" value="1"/>
</dbReference>
<dbReference type="PANTHER" id="PTHR11537">
    <property type="entry name" value="VOLTAGE-GATED POTASSIUM CHANNEL"/>
    <property type="match status" value="1"/>
</dbReference>
<sequence length="284" mass="31367">MCGPAQGVAVIMGAMSAEPVRTDNRADDEPDETRLRRWEQRTEWPMIALSVLFFAGYAWVVLEPGMDRGTRSTLDLGMWLVWAAFAADYLVRLALSRRRGRFVLRNLFDLVVIAVPMLRQLRVLRLVMVLVLINRRIQARVRGQVVAYVSGATLLVGVSAALAVLQVERDHPDGMITNFGDALWWTMTTITTVGYGDYSPVTGQGKLIATGLMLAGIALLGVVTGSIASWFVEKFGGMEESERESRQADAVRAEELRGEVADLRAEITALREQLVGARTDDSRA</sequence>
<keyword evidence="7 11" id="KW-0407">Ion channel</keyword>
<feature type="transmembrane region" description="Helical" evidence="9">
    <location>
        <begin position="77"/>
        <end position="95"/>
    </location>
</feature>
<organism evidence="11 12">
    <name type="scientific">Prauserella alba</name>
    <dbReference type="NCBI Taxonomy" id="176898"/>
    <lineage>
        <taxon>Bacteria</taxon>
        <taxon>Bacillati</taxon>
        <taxon>Actinomycetota</taxon>
        <taxon>Actinomycetes</taxon>
        <taxon>Pseudonocardiales</taxon>
        <taxon>Pseudonocardiaceae</taxon>
        <taxon>Prauserella</taxon>
    </lineage>
</organism>
<evidence type="ECO:0000256" key="9">
    <source>
        <dbReference type="SAM" id="Phobius"/>
    </source>
</evidence>
<evidence type="ECO:0000256" key="4">
    <source>
        <dbReference type="ARBA" id="ARBA00022989"/>
    </source>
</evidence>
<feature type="transmembrane region" description="Helical" evidence="9">
    <location>
        <begin position="44"/>
        <end position="62"/>
    </location>
</feature>
<keyword evidence="12" id="KW-1185">Reference proteome</keyword>
<dbReference type="Gene3D" id="1.10.287.70">
    <property type="match status" value="1"/>
</dbReference>
<evidence type="ECO:0000313" key="11">
    <source>
        <dbReference type="EMBL" id="GAA1200574.1"/>
    </source>
</evidence>
<keyword evidence="5" id="KW-0406">Ion transport</keyword>
<evidence type="ECO:0000256" key="8">
    <source>
        <dbReference type="SAM" id="Coils"/>
    </source>
</evidence>
<accession>A0ABN1V9I7</accession>
<dbReference type="PANTHER" id="PTHR11537:SF254">
    <property type="entry name" value="POTASSIUM VOLTAGE-GATED CHANNEL PROTEIN SHAB"/>
    <property type="match status" value="1"/>
</dbReference>
<evidence type="ECO:0000256" key="3">
    <source>
        <dbReference type="ARBA" id="ARBA00022692"/>
    </source>
</evidence>
<name>A0ABN1V9I7_9PSEU</name>
<comment type="subcellular location">
    <subcellularLocation>
        <location evidence="1">Membrane</location>
        <topology evidence="1">Multi-pass membrane protein</topology>
    </subcellularLocation>
</comment>
<feature type="transmembrane region" description="Helical" evidence="9">
    <location>
        <begin position="176"/>
        <end position="195"/>
    </location>
</feature>
<keyword evidence="4 9" id="KW-1133">Transmembrane helix</keyword>
<gene>
    <name evidence="11" type="ORF">GCM10009675_16010</name>
</gene>
<dbReference type="InterPro" id="IPR013099">
    <property type="entry name" value="K_chnl_dom"/>
</dbReference>
<keyword evidence="6 9" id="KW-0472">Membrane</keyword>
<evidence type="ECO:0000256" key="7">
    <source>
        <dbReference type="ARBA" id="ARBA00023303"/>
    </source>
</evidence>
<dbReference type="Proteomes" id="UP001500467">
    <property type="component" value="Unassembled WGS sequence"/>
</dbReference>
<evidence type="ECO:0000256" key="6">
    <source>
        <dbReference type="ARBA" id="ARBA00023136"/>
    </source>
</evidence>
<proteinExistence type="predicted"/>